<dbReference type="AlphaFoldDB" id="G7YFL8"/>
<evidence type="ECO:0000313" key="2">
    <source>
        <dbReference type="Proteomes" id="UP000008909"/>
    </source>
</evidence>
<dbReference type="Proteomes" id="UP000008909">
    <property type="component" value="Unassembled WGS sequence"/>
</dbReference>
<feature type="non-terminal residue" evidence="1">
    <location>
        <position position="102"/>
    </location>
</feature>
<reference key="2">
    <citation type="submission" date="2011-10" db="EMBL/GenBank/DDBJ databases">
        <title>The genome and transcriptome sequence of Clonorchis sinensis provide insights into the carcinogenic liver fluke.</title>
        <authorList>
            <person name="Wang X."/>
            <person name="Huang Y."/>
            <person name="Chen W."/>
            <person name="Liu H."/>
            <person name="Guo L."/>
            <person name="Chen Y."/>
            <person name="Luo F."/>
            <person name="Zhou W."/>
            <person name="Sun J."/>
            <person name="Mao Q."/>
            <person name="Liang P."/>
            <person name="Zhou C."/>
            <person name="Tian Y."/>
            <person name="Men J."/>
            <person name="Lv X."/>
            <person name="Huang L."/>
            <person name="Zhou J."/>
            <person name="Hu Y."/>
            <person name="Li R."/>
            <person name="Zhang F."/>
            <person name="Lei H."/>
            <person name="Li X."/>
            <person name="Hu X."/>
            <person name="Liang C."/>
            <person name="Xu J."/>
            <person name="Wu Z."/>
            <person name="Yu X."/>
        </authorList>
    </citation>
    <scope>NUCLEOTIDE SEQUENCE</scope>
    <source>
        <strain>Henan</strain>
    </source>
</reference>
<accession>G7YFL8</accession>
<organism evidence="1 2">
    <name type="scientific">Clonorchis sinensis</name>
    <name type="common">Chinese liver fluke</name>
    <dbReference type="NCBI Taxonomy" id="79923"/>
    <lineage>
        <taxon>Eukaryota</taxon>
        <taxon>Metazoa</taxon>
        <taxon>Spiralia</taxon>
        <taxon>Lophotrochozoa</taxon>
        <taxon>Platyhelminthes</taxon>
        <taxon>Trematoda</taxon>
        <taxon>Digenea</taxon>
        <taxon>Opisthorchiida</taxon>
        <taxon>Opisthorchiata</taxon>
        <taxon>Opisthorchiidae</taxon>
        <taxon>Clonorchis</taxon>
    </lineage>
</organism>
<keyword evidence="2" id="KW-1185">Reference proteome</keyword>
<protein>
    <submittedName>
        <fullName evidence="1">Uncharacterized protein</fullName>
    </submittedName>
</protein>
<proteinExistence type="predicted"/>
<dbReference type="EMBL" id="DF143195">
    <property type="protein sequence ID" value="GAA51751.1"/>
    <property type="molecule type" value="Genomic_DNA"/>
</dbReference>
<reference evidence="1" key="1">
    <citation type="journal article" date="2011" name="Genome Biol.">
        <title>The draft genome of the carcinogenic human liver fluke Clonorchis sinensis.</title>
        <authorList>
            <person name="Wang X."/>
            <person name="Chen W."/>
            <person name="Huang Y."/>
            <person name="Sun J."/>
            <person name="Men J."/>
            <person name="Liu H."/>
            <person name="Luo F."/>
            <person name="Guo L."/>
            <person name="Lv X."/>
            <person name="Deng C."/>
            <person name="Zhou C."/>
            <person name="Fan Y."/>
            <person name="Li X."/>
            <person name="Huang L."/>
            <person name="Hu Y."/>
            <person name="Liang C."/>
            <person name="Hu X."/>
            <person name="Xu J."/>
            <person name="Yu X."/>
        </authorList>
    </citation>
    <scope>NUCLEOTIDE SEQUENCE [LARGE SCALE GENOMIC DNA]</scope>
    <source>
        <strain evidence="1">Henan</strain>
    </source>
</reference>
<name>G7YFL8_CLOSI</name>
<sequence length="102" mass="11672">MYRLSTILFIYLDQWCLGFFRLIGAFSLNWLTPGVFELVPYKKWHLQGVSPLSGLAQLRRHDAMRSTRKSFVLVVDAENQVDPENSGDIVLILKTKAMQTLG</sequence>
<gene>
    <name evidence="1" type="ORF">CLF_106735</name>
</gene>
<evidence type="ECO:0000313" key="1">
    <source>
        <dbReference type="EMBL" id="GAA51751.1"/>
    </source>
</evidence>